<gene>
    <name evidence="2" type="primary">het-6_16</name>
    <name evidence="2" type="ORF">LARI1_G004555</name>
</gene>
<evidence type="ECO:0000313" key="3">
    <source>
        <dbReference type="Proteomes" id="UP000469559"/>
    </source>
</evidence>
<name>A0A8T9BL52_9HELO</name>
<dbReference type="InterPro" id="IPR052895">
    <property type="entry name" value="HetReg/Transcr_Mod"/>
</dbReference>
<feature type="domain" description="Heterokaryon incompatibility" evidence="1">
    <location>
        <begin position="3"/>
        <end position="142"/>
    </location>
</feature>
<evidence type="ECO:0000259" key="1">
    <source>
        <dbReference type="Pfam" id="PF06985"/>
    </source>
</evidence>
<dbReference type="Proteomes" id="UP000469559">
    <property type="component" value="Unassembled WGS sequence"/>
</dbReference>
<evidence type="ECO:0000313" key="2">
    <source>
        <dbReference type="EMBL" id="TVY20647.1"/>
    </source>
</evidence>
<dbReference type="PANTHER" id="PTHR24148:SF73">
    <property type="entry name" value="HET DOMAIN PROTEIN (AFU_ORTHOLOGUE AFUA_8G01020)"/>
    <property type="match status" value="1"/>
</dbReference>
<sequence>MCALRTLQANPTLAPILWVDALCINQDDMDERNRQVALMGRIYENASQVIAWLGTPQEFNFRPRTIPAFELVREASIMPSKNGNLLQSHIPLETRLKSRWLLREQNKWLAAYVYNPDFSEHWKQLAGLCGVEYWQRVWIIQEFCLAKKIRLLYGSDVLDWKCFEFVWSLLRHLSRTRVFVPALTPITSRASIELISQSRATSLRPISILNAMNPVWRPEGFTFQRLLTISQNCLSKDPRDKIYGLLGLAENVHPSDIPINYSQSIFQLYENVLAFQARQGFGHENSLWFSYRLQRSLLSPVNRARVKEIAIGRQTWTKARQQSLASIPSLRISCYCMGSIMTEDCLSRDDSSECEHFFEMKYPFNHFPKRPRPINSAPVVAAWQKALSGLWKADKETFSFFETDDSSICGTTKSLALTSQKASSHELSIFITQGHEIGIAPKGIKGTDILCRFPGNSTPGNNFSAIVRLQEDGYKVIGRALMSKTKLISTSGEHLEWPLPAFGKLAHEVHINDFSKTKIDVDVSVPALQALTCPLTWTGTRKNDWYDDFKCPVSDGLRYWRAATRFGRDVNQSREGETLEELTEAGVFLI</sequence>
<reference evidence="2 3" key="1">
    <citation type="submission" date="2018-05" db="EMBL/GenBank/DDBJ databases">
        <title>Whole genome sequencing for identification of molecular markers to develop diagnostic detection tools for the regulated plant pathogen Lachnellula willkommii.</title>
        <authorList>
            <person name="Giroux E."/>
            <person name="Bilodeau G."/>
        </authorList>
    </citation>
    <scope>NUCLEOTIDE SEQUENCE [LARGE SCALE GENOMIC DNA]</scope>
    <source>
        <strain evidence="2 3">CBS 203.66</strain>
    </source>
</reference>
<keyword evidence="3" id="KW-1185">Reference proteome</keyword>
<dbReference type="OrthoDB" id="3564572at2759"/>
<dbReference type="InterPro" id="IPR010730">
    <property type="entry name" value="HET"/>
</dbReference>
<proteinExistence type="predicted"/>
<comment type="caution">
    <text evidence="2">The sequence shown here is derived from an EMBL/GenBank/DDBJ whole genome shotgun (WGS) entry which is preliminary data.</text>
</comment>
<accession>A0A8T9BL52</accession>
<dbReference type="PANTHER" id="PTHR24148">
    <property type="entry name" value="ANKYRIN REPEAT DOMAIN-CONTAINING PROTEIN 39 HOMOLOG-RELATED"/>
    <property type="match status" value="1"/>
</dbReference>
<dbReference type="Pfam" id="PF06985">
    <property type="entry name" value="HET"/>
    <property type="match status" value="1"/>
</dbReference>
<organism evidence="2 3">
    <name type="scientific">Lachnellula arida</name>
    <dbReference type="NCBI Taxonomy" id="1316785"/>
    <lineage>
        <taxon>Eukaryota</taxon>
        <taxon>Fungi</taxon>
        <taxon>Dikarya</taxon>
        <taxon>Ascomycota</taxon>
        <taxon>Pezizomycotina</taxon>
        <taxon>Leotiomycetes</taxon>
        <taxon>Helotiales</taxon>
        <taxon>Lachnaceae</taxon>
        <taxon>Lachnellula</taxon>
    </lineage>
</organism>
<protein>
    <submittedName>
        <fullName evidence="2">Heterokaryon incompatibility protein 6, OR allele</fullName>
    </submittedName>
</protein>
<dbReference type="EMBL" id="QGMF01000046">
    <property type="protein sequence ID" value="TVY20647.1"/>
    <property type="molecule type" value="Genomic_DNA"/>
</dbReference>
<dbReference type="AlphaFoldDB" id="A0A8T9BL52"/>